<accession>A0A9D2HPR7</accession>
<dbReference type="Pfam" id="PF00491">
    <property type="entry name" value="Arginase"/>
    <property type="match status" value="1"/>
</dbReference>
<dbReference type="NCBIfam" id="TIGR01230">
    <property type="entry name" value="agmatinase"/>
    <property type="match status" value="1"/>
</dbReference>
<dbReference type="GO" id="GO:0033389">
    <property type="term" value="P:putrescine biosynthetic process from arginine, via agmatine"/>
    <property type="evidence" value="ECO:0007669"/>
    <property type="project" value="TreeGrafter"/>
</dbReference>
<comment type="cofactor">
    <cofactor evidence="4">
        <name>Mn(2+)</name>
        <dbReference type="ChEBI" id="CHEBI:29035"/>
    </cofactor>
    <text evidence="4">Binds 2 manganese ions per subunit.</text>
</comment>
<dbReference type="PANTHER" id="PTHR11358">
    <property type="entry name" value="ARGINASE/AGMATINASE"/>
    <property type="match status" value="1"/>
</dbReference>
<keyword evidence="4" id="KW-0464">Manganese</keyword>
<feature type="binding site" evidence="4">
    <location>
        <position position="133"/>
    </location>
    <ligand>
        <name>Mn(2+)</name>
        <dbReference type="ChEBI" id="CHEBI:29035"/>
        <label>1</label>
    </ligand>
</feature>
<feature type="binding site" evidence="4">
    <location>
        <position position="214"/>
    </location>
    <ligand>
        <name>Mn(2+)</name>
        <dbReference type="ChEBI" id="CHEBI:29035"/>
        <label>1</label>
    </ligand>
</feature>
<dbReference type="GO" id="GO:0008783">
    <property type="term" value="F:agmatinase activity"/>
    <property type="evidence" value="ECO:0007669"/>
    <property type="project" value="UniProtKB-EC"/>
</dbReference>
<organism evidence="6 7">
    <name type="scientific">Candidatus Desulfovibrio intestinavium</name>
    <dbReference type="NCBI Taxonomy" id="2838534"/>
    <lineage>
        <taxon>Bacteria</taxon>
        <taxon>Pseudomonadati</taxon>
        <taxon>Thermodesulfobacteriota</taxon>
        <taxon>Desulfovibrionia</taxon>
        <taxon>Desulfovibrionales</taxon>
        <taxon>Desulfovibrionaceae</taxon>
        <taxon>Desulfovibrio</taxon>
    </lineage>
</organism>
<comment type="similarity">
    <text evidence="1">Belongs to the arginase family. Agmatinase subfamily.</text>
</comment>
<gene>
    <name evidence="6" type="primary">speB</name>
    <name evidence="6" type="ORF">H9784_11375</name>
</gene>
<reference evidence="6" key="1">
    <citation type="journal article" date="2021" name="PeerJ">
        <title>Extensive microbial diversity within the chicken gut microbiome revealed by metagenomics and culture.</title>
        <authorList>
            <person name="Gilroy R."/>
            <person name="Ravi A."/>
            <person name="Getino M."/>
            <person name="Pursley I."/>
            <person name="Horton D.L."/>
            <person name="Alikhan N.F."/>
            <person name="Baker D."/>
            <person name="Gharbi K."/>
            <person name="Hall N."/>
            <person name="Watson M."/>
            <person name="Adriaenssens E.M."/>
            <person name="Foster-Nyarko E."/>
            <person name="Jarju S."/>
            <person name="Secka A."/>
            <person name="Antonio M."/>
            <person name="Oren A."/>
            <person name="Chaudhuri R.R."/>
            <person name="La Ragione R."/>
            <person name="Hildebrand F."/>
            <person name="Pallen M.J."/>
        </authorList>
    </citation>
    <scope>NUCLEOTIDE SEQUENCE</scope>
    <source>
        <strain evidence="6">5032</strain>
    </source>
</reference>
<feature type="binding site" evidence="4">
    <location>
        <position position="212"/>
    </location>
    <ligand>
        <name>Mn(2+)</name>
        <dbReference type="ChEBI" id="CHEBI:29035"/>
        <label>1</label>
    </ligand>
</feature>
<dbReference type="AlphaFoldDB" id="A0A9D2HPR7"/>
<keyword evidence="2 4" id="KW-0479">Metal-binding</keyword>
<dbReference type="Gene3D" id="3.40.800.10">
    <property type="entry name" value="Ureohydrolase domain"/>
    <property type="match status" value="1"/>
</dbReference>
<evidence type="ECO:0000313" key="7">
    <source>
        <dbReference type="Proteomes" id="UP000823821"/>
    </source>
</evidence>
<dbReference type="PROSITE" id="PS01053">
    <property type="entry name" value="ARGINASE_1"/>
    <property type="match status" value="1"/>
</dbReference>
<evidence type="ECO:0000256" key="1">
    <source>
        <dbReference type="ARBA" id="ARBA00009227"/>
    </source>
</evidence>
<dbReference type="InterPro" id="IPR005925">
    <property type="entry name" value="Agmatinase-rel"/>
</dbReference>
<evidence type="ECO:0000313" key="6">
    <source>
        <dbReference type="EMBL" id="HJA80147.1"/>
    </source>
</evidence>
<dbReference type="Proteomes" id="UP000823821">
    <property type="component" value="Unassembled WGS sequence"/>
</dbReference>
<proteinExistence type="inferred from homology"/>
<evidence type="ECO:0000256" key="2">
    <source>
        <dbReference type="ARBA" id="ARBA00022723"/>
    </source>
</evidence>
<dbReference type="SUPFAM" id="SSF52768">
    <property type="entry name" value="Arginase/deacetylase"/>
    <property type="match status" value="1"/>
</dbReference>
<evidence type="ECO:0000256" key="5">
    <source>
        <dbReference type="RuleBase" id="RU003684"/>
    </source>
</evidence>
<dbReference type="EMBL" id="DWZD01000054">
    <property type="protein sequence ID" value="HJA80147.1"/>
    <property type="molecule type" value="Genomic_DNA"/>
</dbReference>
<dbReference type="InterPro" id="IPR023696">
    <property type="entry name" value="Ureohydrolase_dom_sf"/>
</dbReference>
<evidence type="ECO:0000256" key="3">
    <source>
        <dbReference type="ARBA" id="ARBA00022801"/>
    </source>
</evidence>
<dbReference type="EC" id="3.5.3.11" evidence="6"/>
<reference evidence="6" key="2">
    <citation type="submission" date="2021-04" db="EMBL/GenBank/DDBJ databases">
        <authorList>
            <person name="Gilroy R."/>
        </authorList>
    </citation>
    <scope>NUCLEOTIDE SEQUENCE</scope>
    <source>
        <strain evidence="6">5032</strain>
    </source>
</reference>
<feature type="binding site" evidence="4">
    <location>
        <position position="106"/>
    </location>
    <ligand>
        <name>Mn(2+)</name>
        <dbReference type="ChEBI" id="CHEBI:29035"/>
        <label>1</label>
    </ligand>
</feature>
<dbReference type="CDD" id="cd11593">
    <property type="entry name" value="Agmatinase-like_2"/>
    <property type="match status" value="1"/>
</dbReference>
<dbReference type="PROSITE" id="PS51409">
    <property type="entry name" value="ARGINASE_2"/>
    <property type="match status" value="1"/>
</dbReference>
<dbReference type="PIRSF" id="PIRSF036979">
    <property type="entry name" value="Arginase"/>
    <property type="match status" value="1"/>
</dbReference>
<dbReference type="PANTHER" id="PTHR11358:SF26">
    <property type="entry name" value="GUANIDINO ACID HYDROLASE, MITOCHONDRIAL"/>
    <property type="match status" value="1"/>
</dbReference>
<comment type="caution">
    <text evidence="6">The sequence shown here is derived from an EMBL/GenBank/DDBJ whole genome shotgun (WGS) entry which is preliminary data.</text>
</comment>
<protein>
    <submittedName>
        <fullName evidence="6">Agmatinase</fullName>
        <ecNumber evidence="6">3.5.3.11</ecNumber>
    </submittedName>
</protein>
<evidence type="ECO:0000256" key="4">
    <source>
        <dbReference type="PIRSR" id="PIRSR036979-1"/>
    </source>
</evidence>
<dbReference type="GO" id="GO:0046872">
    <property type="term" value="F:metal ion binding"/>
    <property type="evidence" value="ECO:0007669"/>
    <property type="project" value="UniProtKB-KW"/>
</dbReference>
<sequence length="287" mass="30223">MSQPSFLDSEYAPVSPRDAAFHLIPAPLEQSVSYGGGTARGPQAILEASRQLEAWDGISAPGEAGLYTAPAVDCTGPVEGVLDRIGAAVRQALACGALPVLLGGEHTVTLGALRALAAAGEPFGIVQFDAHADLRPSYEGSIYSHACVMHRAVADLGLPLAQFAVRDMSREEAAVRQRYGVLHHDAAQLAREGLPARPLPDDFPRRLYISFDVDGLDASLMPATGTPSPGGLFWHEALRLVEACLPGREIIGLDVVELAPIAGLHHADFTAAKLVHCLMGFAQRAAS</sequence>
<keyword evidence="3 5" id="KW-0378">Hydrolase</keyword>
<feature type="binding site" evidence="4">
    <location>
        <position position="129"/>
    </location>
    <ligand>
        <name>Mn(2+)</name>
        <dbReference type="ChEBI" id="CHEBI:29035"/>
        <label>1</label>
    </ligand>
</feature>
<dbReference type="InterPro" id="IPR020855">
    <property type="entry name" value="Ureohydrolase_Mn_BS"/>
</dbReference>
<name>A0A9D2HPR7_9BACT</name>
<dbReference type="InterPro" id="IPR006035">
    <property type="entry name" value="Ureohydrolase"/>
</dbReference>
<feature type="binding site" evidence="4">
    <location>
        <position position="131"/>
    </location>
    <ligand>
        <name>Mn(2+)</name>
        <dbReference type="ChEBI" id="CHEBI:29035"/>
        <label>1</label>
    </ligand>
</feature>